<keyword evidence="2" id="KW-0175">Coiled coil</keyword>
<feature type="coiled-coil region" evidence="2">
    <location>
        <begin position="66"/>
        <end position="93"/>
    </location>
</feature>
<feature type="transmembrane region" description="Helical" evidence="3">
    <location>
        <begin position="30"/>
        <end position="51"/>
    </location>
</feature>
<evidence type="ECO:0000313" key="5">
    <source>
        <dbReference type="EMBL" id="QHA00322.1"/>
    </source>
</evidence>
<dbReference type="PANTHER" id="PTHR21666:SF289">
    <property type="entry name" value="L-ALA--D-GLU ENDOPEPTIDASE"/>
    <property type="match status" value="1"/>
</dbReference>
<protein>
    <submittedName>
        <fullName evidence="5">Peptidoglycan DD-metalloendopeptidase family protein</fullName>
    </submittedName>
</protein>
<dbReference type="AlphaFoldDB" id="A0A857DIK6"/>
<evidence type="ECO:0000256" key="2">
    <source>
        <dbReference type="SAM" id="Coils"/>
    </source>
</evidence>
<evidence type="ECO:0000256" key="1">
    <source>
        <dbReference type="ARBA" id="ARBA00022729"/>
    </source>
</evidence>
<keyword evidence="1" id="KW-0732">Signal</keyword>
<dbReference type="FunFam" id="2.70.70.10:FF:000006">
    <property type="entry name" value="M23 family peptidase"/>
    <property type="match status" value="1"/>
</dbReference>
<organism evidence="5 6">
    <name type="scientific">Dehalobacter restrictus</name>
    <dbReference type="NCBI Taxonomy" id="55583"/>
    <lineage>
        <taxon>Bacteria</taxon>
        <taxon>Bacillati</taxon>
        <taxon>Bacillota</taxon>
        <taxon>Clostridia</taxon>
        <taxon>Eubacteriales</taxon>
        <taxon>Desulfitobacteriaceae</taxon>
        <taxon>Dehalobacter</taxon>
    </lineage>
</organism>
<dbReference type="Proteomes" id="UP000430508">
    <property type="component" value="Chromosome"/>
</dbReference>
<dbReference type="InterPro" id="IPR050570">
    <property type="entry name" value="Cell_wall_metabolism_enzyme"/>
</dbReference>
<evidence type="ECO:0000259" key="4">
    <source>
        <dbReference type="Pfam" id="PF01551"/>
    </source>
</evidence>
<reference evidence="5 6" key="1">
    <citation type="submission" date="2019-12" db="EMBL/GenBank/DDBJ databases">
        <title>Sequence classification of anaerobic respiratory reductive dehalogenases: First we see many, then we see few.</title>
        <authorList>
            <person name="Molenda O."/>
            <person name="Puentes Jacome L.A."/>
            <person name="Cao X."/>
            <person name="Nesbo C.L."/>
            <person name="Tang S."/>
            <person name="Morson N."/>
            <person name="Patron J."/>
            <person name="Lomheim L."/>
            <person name="Wishart D.S."/>
            <person name="Edwards E.A."/>
        </authorList>
    </citation>
    <scope>NUCLEOTIDE SEQUENCE [LARGE SCALE GENOMIC DNA]</scope>
    <source>
        <strain evidence="5 6">12DCA</strain>
    </source>
</reference>
<feature type="domain" description="M23ase beta-sheet core" evidence="4">
    <location>
        <begin position="193"/>
        <end position="287"/>
    </location>
</feature>
<keyword evidence="3" id="KW-0472">Membrane</keyword>
<sequence>MKHKYSIIIIHPDHDKAPRQIQFSVKAKKMIVTSSAALGIFFTGLFAYDIYQAHYINVYQQKIAYVDKLEDQLQAKDLEIARLNEKTSEINQNLLTISSLESKIAGILKIQQKSTTEVSRGSYSVQSYSEPESLDQASNLLNSHVETLQEYYDASVEYKDKLNRTPNILPVNGPISSPFGYRRNPFGGWSSEFHSGIDIACDYGTPVQAVAAGTVTYAGYDGYWGRRVQIDHGYGVVTFYAHNSKLTVKVGDTVQKGEIVAYSGNSGRSTGSHLHYQAYVDGELVDPTVFTTYTEAQ</sequence>
<evidence type="ECO:0000313" key="6">
    <source>
        <dbReference type="Proteomes" id="UP000430508"/>
    </source>
</evidence>
<evidence type="ECO:0000256" key="3">
    <source>
        <dbReference type="SAM" id="Phobius"/>
    </source>
</evidence>
<dbReference type="SUPFAM" id="SSF51261">
    <property type="entry name" value="Duplicated hybrid motif"/>
    <property type="match status" value="1"/>
</dbReference>
<dbReference type="InterPro" id="IPR011055">
    <property type="entry name" value="Dup_hybrid_motif"/>
</dbReference>
<gene>
    <name evidence="5" type="ORF">GQ588_06585</name>
</gene>
<name>A0A857DIK6_9FIRM</name>
<proteinExistence type="predicted"/>
<dbReference type="PANTHER" id="PTHR21666">
    <property type="entry name" value="PEPTIDASE-RELATED"/>
    <property type="match status" value="1"/>
</dbReference>
<dbReference type="GO" id="GO:0004222">
    <property type="term" value="F:metalloendopeptidase activity"/>
    <property type="evidence" value="ECO:0007669"/>
    <property type="project" value="TreeGrafter"/>
</dbReference>
<dbReference type="EMBL" id="CP046996">
    <property type="protein sequence ID" value="QHA00322.1"/>
    <property type="molecule type" value="Genomic_DNA"/>
</dbReference>
<accession>A0A857DIK6</accession>
<dbReference type="RefSeq" id="WP_019225777.1">
    <property type="nucleotide sequence ID" value="NZ_CP046996.1"/>
</dbReference>
<dbReference type="Pfam" id="PF01551">
    <property type="entry name" value="Peptidase_M23"/>
    <property type="match status" value="1"/>
</dbReference>
<dbReference type="InterPro" id="IPR016047">
    <property type="entry name" value="M23ase_b-sheet_dom"/>
</dbReference>
<keyword evidence="3" id="KW-0812">Transmembrane</keyword>
<dbReference type="Gene3D" id="2.70.70.10">
    <property type="entry name" value="Glucose Permease (Domain IIA)"/>
    <property type="match status" value="1"/>
</dbReference>
<keyword evidence="3" id="KW-1133">Transmembrane helix</keyword>
<dbReference type="CDD" id="cd12797">
    <property type="entry name" value="M23_peptidase"/>
    <property type="match status" value="1"/>
</dbReference>